<evidence type="ECO:0000256" key="5">
    <source>
        <dbReference type="ARBA" id="ARBA00022691"/>
    </source>
</evidence>
<keyword evidence="6 7" id="KW-0694">RNA-binding</keyword>
<dbReference type="InterPro" id="IPR023165">
    <property type="entry name" value="rRNA_Ade_diMease-like_C"/>
</dbReference>
<proteinExistence type="inferred from homology"/>
<dbReference type="InterPro" id="IPR001737">
    <property type="entry name" value="KsgA/Erm"/>
</dbReference>
<dbReference type="InterPro" id="IPR029063">
    <property type="entry name" value="SAM-dependent_MTases_sf"/>
</dbReference>
<dbReference type="Gene3D" id="3.40.50.150">
    <property type="entry name" value="Vaccinia Virus protein VP39"/>
    <property type="match status" value="1"/>
</dbReference>
<accession>A0A7L6N4Q0</accession>
<dbReference type="InterPro" id="IPR020596">
    <property type="entry name" value="rRNA_Ade_Mease_Trfase_CS"/>
</dbReference>
<dbReference type="Gene3D" id="1.10.8.100">
    <property type="entry name" value="Ribosomal RNA adenine dimethylase-like, domain 2"/>
    <property type="match status" value="1"/>
</dbReference>
<evidence type="ECO:0000256" key="8">
    <source>
        <dbReference type="PROSITE-ProRule" id="PRU01026"/>
    </source>
</evidence>
<feature type="binding site" evidence="7 8">
    <location>
        <position position="98"/>
    </location>
    <ligand>
        <name>S-adenosyl-L-methionine</name>
        <dbReference type="ChEBI" id="CHEBI:59789"/>
    </ligand>
</feature>
<dbReference type="EMBL" id="CP051151">
    <property type="protein sequence ID" value="QLY40472.1"/>
    <property type="molecule type" value="Genomic_DNA"/>
</dbReference>
<dbReference type="RefSeq" id="WP_312031310.1">
    <property type="nucleotide sequence ID" value="NZ_CP051151.1"/>
</dbReference>
<name>A0A7L6N4Q0_9MOLU</name>
<gene>
    <name evidence="7 10" type="primary">rsmA</name>
    <name evidence="7" type="synonym">ksgA</name>
    <name evidence="10" type="ORF">HF295_06255</name>
</gene>
<dbReference type="KEGG" id="tbk:HF295_06255"/>
<dbReference type="Proteomes" id="UP000512167">
    <property type="component" value="Chromosome"/>
</dbReference>
<comment type="similarity">
    <text evidence="7">Belongs to the class I-like SAM-binding methyltransferase superfamily. rRNA adenine N(6)-methyltransferase family. RsmA subfamily.</text>
</comment>
<dbReference type="InterPro" id="IPR020598">
    <property type="entry name" value="rRNA_Ade_methylase_Trfase_N"/>
</dbReference>
<comment type="catalytic activity">
    <reaction evidence="7">
        <text>adenosine(1518)/adenosine(1519) in 16S rRNA + 4 S-adenosyl-L-methionine = N(6)-dimethyladenosine(1518)/N(6)-dimethyladenosine(1519) in 16S rRNA + 4 S-adenosyl-L-homocysteine + 4 H(+)</text>
        <dbReference type="Rhea" id="RHEA:19609"/>
        <dbReference type="Rhea" id="RHEA-COMP:10232"/>
        <dbReference type="Rhea" id="RHEA-COMP:10233"/>
        <dbReference type="ChEBI" id="CHEBI:15378"/>
        <dbReference type="ChEBI" id="CHEBI:57856"/>
        <dbReference type="ChEBI" id="CHEBI:59789"/>
        <dbReference type="ChEBI" id="CHEBI:74411"/>
        <dbReference type="ChEBI" id="CHEBI:74493"/>
        <dbReference type="EC" id="2.1.1.182"/>
    </reaction>
</comment>
<keyword evidence="11" id="KW-1185">Reference proteome</keyword>
<evidence type="ECO:0000313" key="11">
    <source>
        <dbReference type="Proteomes" id="UP000512167"/>
    </source>
</evidence>
<evidence type="ECO:0000256" key="1">
    <source>
        <dbReference type="ARBA" id="ARBA00022490"/>
    </source>
</evidence>
<dbReference type="HAMAP" id="MF_00607">
    <property type="entry name" value="16SrRNA_methyltr_A"/>
    <property type="match status" value="1"/>
</dbReference>
<dbReference type="Pfam" id="PF00398">
    <property type="entry name" value="RrnaAD"/>
    <property type="match status" value="1"/>
</dbReference>
<reference evidence="10 11" key="1">
    <citation type="submission" date="2020-04" db="EMBL/GenBank/DDBJ databases">
        <authorList>
            <person name="Zheng R.K."/>
            <person name="Sun C.M."/>
        </authorList>
    </citation>
    <scope>NUCLEOTIDE SEQUENCE [LARGE SCALE GENOMIC DNA]</scope>
    <source>
        <strain evidence="11">zrk29</strain>
    </source>
</reference>
<feature type="binding site" evidence="7 8">
    <location>
        <position position="73"/>
    </location>
    <ligand>
        <name>S-adenosyl-L-methionine</name>
        <dbReference type="ChEBI" id="CHEBI:59789"/>
    </ligand>
</feature>
<keyword evidence="5 7" id="KW-0949">S-adenosyl-L-methionine</keyword>
<evidence type="ECO:0000256" key="6">
    <source>
        <dbReference type="ARBA" id="ARBA00022884"/>
    </source>
</evidence>
<dbReference type="PANTHER" id="PTHR11727:SF7">
    <property type="entry name" value="DIMETHYLADENOSINE TRANSFERASE-RELATED"/>
    <property type="match status" value="1"/>
</dbReference>
<evidence type="ECO:0000256" key="3">
    <source>
        <dbReference type="ARBA" id="ARBA00022603"/>
    </source>
</evidence>
<dbReference type="InterPro" id="IPR011530">
    <property type="entry name" value="rRNA_adenine_dimethylase"/>
</dbReference>
<dbReference type="PANTHER" id="PTHR11727">
    <property type="entry name" value="DIMETHYLADENOSINE TRANSFERASE"/>
    <property type="match status" value="1"/>
</dbReference>
<dbReference type="PROSITE" id="PS51689">
    <property type="entry name" value="SAM_RNA_A_N6_MT"/>
    <property type="match status" value="1"/>
</dbReference>
<dbReference type="AlphaFoldDB" id="A0A7L6N4Q0"/>
<feature type="binding site" evidence="7 8">
    <location>
        <position position="25"/>
    </location>
    <ligand>
        <name>S-adenosyl-L-methionine</name>
        <dbReference type="ChEBI" id="CHEBI:59789"/>
    </ligand>
</feature>
<feature type="binding site" evidence="7 8">
    <location>
        <position position="124"/>
    </location>
    <ligand>
        <name>S-adenosyl-L-methionine</name>
        <dbReference type="ChEBI" id="CHEBI:59789"/>
    </ligand>
</feature>
<organism evidence="10 11">
    <name type="scientific">Hujiaoplasma nucleasis</name>
    <dbReference type="NCBI Taxonomy" id="2725268"/>
    <lineage>
        <taxon>Bacteria</taxon>
        <taxon>Bacillati</taxon>
        <taxon>Mycoplasmatota</taxon>
        <taxon>Mollicutes</taxon>
        <taxon>Candidatus Izemoplasmatales</taxon>
        <taxon>Hujiaoplasmataceae</taxon>
        <taxon>Hujiaoplasma</taxon>
    </lineage>
</organism>
<comment type="function">
    <text evidence="7">Specifically dimethylates two adjacent adenosines (A1518 and A1519) in the loop of a conserved hairpin near the 3'-end of 16S rRNA in the 30S particle. May play a critical role in biogenesis of 30S subunits.</text>
</comment>
<dbReference type="NCBIfam" id="TIGR00755">
    <property type="entry name" value="ksgA"/>
    <property type="match status" value="1"/>
</dbReference>
<keyword evidence="2 7" id="KW-0698">rRNA processing</keyword>
<dbReference type="PIRSF" id="PIRSF027833">
    <property type="entry name" value="MtTFB2"/>
    <property type="match status" value="1"/>
</dbReference>
<dbReference type="SUPFAM" id="SSF53335">
    <property type="entry name" value="S-adenosyl-L-methionine-dependent methyltransferases"/>
    <property type="match status" value="1"/>
</dbReference>
<dbReference type="GO" id="GO:0003723">
    <property type="term" value="F:RNA binding"/>
    <property type="evidence" value="ECO:0007669"/>
    <property type="project" value="UniProtKB-UniRule"/>
</dbReference>
<protein>
    <recommendedName>
        <fullName evidence="7">Ribosomal RNA small subunit methyltransferase A</fullName>
        <ecNumber evidence="7">2.1.1.182</ecNumber>
    </recommendedName>
    <alternativeName>
        <fullName evidence="7">16S rRNA (adenine(1518)-N(6)/adenine(1519)-N(6))-dimethyltransferase</fullName>
    </alternativeName>
    <alternativeName>
        <fullName evidence="7">16S rRNA dimethyladenosine transferase</fullName>
    </alternativeName>
    <alternativeName>
        <fullName evidence="7">16S rRNA dimethylase</fullName>
    </alternativeName>
    <alternativeName>
        <fullName evidence="7">S-adenosylmethionine-6-N', N'-adenosyl(rRNA) dimethyltransferase</fullName>
    </alternativeName>
</protein>
<dbReference type="SMART" id="SM00650">
    <property type="entry name" value="rADc"/>
    <property type="match status" value="1"/>
</dbReference>
<dbReference type="PROSITE" id="PS01131">
    <property type="entry name" value="RRNA_A_DIMETH"/>
    <property type="match status" value="1"/>
</dbReference>
<comment type="subcellular location">
    <subcellularLocation>
        <location evidence="7">Cytoplasm</location>
    </subcellularLocation>
</comment>
<dbReference type="EC" id="2.1.1.182" evidence="7"/>
<feature type="domain" description="Ribosomal RNA adenine methylase transferase N-terminal" evidence="9">
    <location>
        <begin position="32"/>
        <end position="209"/>
    </location>
</feature>
<evidence type="ECO:0000259" key="9">
    <source>
        <dbReference type="SMART" id="SM00650"/>
    </source>
</evidence>
<keyword evidence="4 7" id="KW-0808">Transferase</keyword>
<feature type="binding site" evidence="7 8">
    <location>
        <position position="52"/>
    </location>
    <ligand>
        <name>S-adenosyl-L-methionine</name>
        <dbReference type="ChEBI" id="CHEBI:59789"/>
    </ligand>
</feature>
<feature type="binding site" evidence="7 8">
    <location>
        <position position="27"/>
    </location>
    <ligand>
        <name>S-adenosyl-L-methionine</name>
        <dbReference type="ChEBI" id="CHEBI:59789"/>
    </ligand>
</feature>
<evidence type="ECO:0000256" key="7">
    <source>
        <dbReference type="HAMAP-Rule" id="MF_00607"/>
    </source>
</evidence>
<evidence type="ECO:0000256" key="2">
    <source>
        <dbReference type="ARBA" id="ARBA00022552"/>
    </source>
</evidence>
<dbReference type="CDD" id="cd02440">
    <property type="entry name" value="AdoMet_MTases"/>
    <property type="match status" value="1"/>
</dbReference>
<sequence>MNHNDYVNKQVNQKNFFIKKKFSQNFLLDENIIKKIVKSADINKDSYVIEIGPGFGALTKYLVDQSKKVLLYEIDDDLIPHLQTLFKDKDNIHIEHQDFLKVQSVDQDIDRYLDQANNVIVISNLPYHITTPIIMKILEESQKIKRLVLMMQLEVAQRLTSKPNTKDYNALSIIIQDQSEAKYMFKVPKTVFQPRPNVDSAVIRLDRYLEKERDPLFYQFVHECFSQRRKTLVNNLHSSFSINKDDIKVLLDKLEINDKIRAEALDLEMIKNLYKLFKEEDLI</sequence>
<dbReference type="GO" id="GO:0052908">
    <property type="term" value="F:16S rRNA (adenine(1518)-N(6)/adenine(1519)-N(6))-dimethyltransferase activity"/>
    <property type="evidence" value="ECO:0007669"/>
    <property type="project" value="UniProtKB-EC"/>
</dbReference>
<keyword evidence="1 7" id="KW-0963">Cytoplasm</keyword>
<keyword evidence="3 7" id="KW-0489">Methyltransferase</keyword>
<evidence type="ECO:0000256" key="4">
    <source>
        <dbReference type="ARBA" id="ARBA00022679"/>
    </source>
</evidence>
<dbReference type="FunFam" id="3.40.50.150:FF:000023">
    <property type="entry name" value="Ribosomal RNA small subunit methyltransferase A"/>
    <property type="match status" value="1"/>
</dbReference>
<dbReference type="GO" id="GO:0005829">
    <property type="term" value="C:cytosol"/>
    <property type="evidence" value="ECO:0007669"/>
    <property type="project" value="TreeGrafter"/>
</dbReference>
<evidence type="ECO:0000313" key="10">
    <source>
        <dbReference type="EMBL" id="QLY40472.1"/>
    </source>
</evidence>